<proteinExistence type="inferred from homology"/>
<evidence type="ECO:0000313" key="4">
    <source>
        <dbReference type="Proteomes" id="UP000515121"/>
    </source>
</evidence>
<gene>
    <name evidence="5" type="primary">LOC111298304</name>
</gene>
<keyword evidence="1" id="KW-0805">Transcription regulation</keyword>
<sequence length="407" mass="45632">MASIRELSAASLLKIARASFSKISSLECFDLYVLNKFFDGGCFNLSGDEIKDVELAILLPASADKVGNRQFDHARKFLNLCDFLSSNAGNSIQRVVYYFSKALRERIDGETGATSSKARESREGELSHPDETIVSLNRALIACFLKLPFIQVTQFSGLQAIIENVASAKKVHFVDLAIRSGAQCTALMQALATRDECPIELLKITAVGTTSQTKMQATDLKDISEDIFELNDGEAVVIGSRTLLRHTLTQPDCLESIIRMLKNLNPWIVVVKEFEVNHTSPIFVERFSEALSFYTAFFYCHEDCMDRCDQNRRILEAAYLGQEIQNIVAAKDEDRIFRDMKIEAWRTNLVAKQFAPGNSCACYRNGQSLVVNLKETPILSLCDKGETYYCARVQFGMTKEVRKSSLQ</sequence>
<dbReference type="RefSeq" id="XP_022748813.1">
    <property type="nucleotide sequence ID" value="XM_022893078.1"/>
</dbReference>
<comment type="similarity">
    <text evidence="3">Belongs to the GRAS family.</text>
</comment>
<comment type="caution">
    <text evidence="3">Lacks conserved residue(s) required for the propagation of feature annotation.</text>
</comment>
<evidence type="ECO:0000313" key="5">
    <source>
        <dbReference type="RefSeq" id="XP_022748813.1"/>
    </source>
</evidence>
<organism evidence="4 5">
    <name type="scientific">Durio zibethinus</name>
    <name type="common">Durian</name>
    <dbReference type="NCBI Taxonomy" id="66656"/>
    <lineage>
        <taxon>Eukaryota</taxon>
        <taxon>Viridiplantae</taxon>
        <taxon>Streptophyta</taxon>
        <taxon>Embryophyta</taxon>
        <taxon>Tracheophyta</taxon>
        <taxon>Spermatophyta</taxon>
        <taxon>Magnoliopsida</taxon>
        <taxon>eudicotyledons</taxon>
        <taxon>Gunneridae</taxon>
        <taxon>Pentapetalae</taxon>
        <taxon>rosids</taxon>
        <taxon>malvids</taxon>
        <taxon>Malvales</taxon>
        <taxon>Malvaceae</taxon>
        <taxon>Helicteroideae</taxon>
        <taxon>Durio</taxon>
    </lineage>
</organism>
<dbReference type="InterPro" id="IPR005202">
    <property type="entry name" value="TF_GRAS"/>
</dbReference>
<dbReference type="Pfam" id="PF03514">
    <property type="entry name" value="GRAS"/>
    <property type="match status" value="2"/>
</dbReference>
<dbReference type="GeneID" id="111298304"/>
<dbReference type="PANTHER" id="PTHR31636">
    <property type="entry name" value="OSJNBA0084A10.13 PROTEIN-RELATED"/>
    <property type="match status" value="1"/>
</dbReference>
<feature type="region of interest" description="SAW" evidence="3">
    <location>
        <begin position="329"/>
        <end position="407"/>
    </location>
</feature>
<accession>A0A6P5Z7S1</accession>
<dbReference type="AlphaFoldDB" id="A0A6P5Z7S1"/>
<reference evidence="5" key="1">
    <citation type="submission" date="2025-08" db="UniProtKB">
        <authorList>
            <consortium name="RefSeq"/>
        </authorList>
    </citation>
    <scope>IDENTIFICATION</scope>
    <source>
        <tissue evidence="5">Fruit stalk</tissue>
    </source>
</reference>
<keyword evidence="2" id="KW-0804">Transcription</keyword>
<dbReference type="KEGG" id="dzi:111298304"/>
<evidence type="ECO:0000256" key="3">
    <source>
        <dbReference type="PROSITE-ProRule" id="PRU01191"/>
    </source>
</evidence>
<keyword evidence="4" id="KW-1185">Reference proteome</keyword>
<dbReference type="OrthoDB" id="970415at2759"/>
<dbReference type="Proteomes" id="UP000515121">
    <property type="component" value="Unplaced"/>
</dbReference>
<evidence type="ECO:0000256" key="2">
    <source>
        <dbReference type="ARBA" id="ARBA00023163"/>
    </source>
</evidence>
<name>A0A6P5Z7S1_DURZI</name>
<dbReference type="PROSITE" id="PS50985">
    <property type="entry name" value="GRAS"/>
    <property type="match status" value="1"/>
</dbReference>
<protein>
    <submittedName>
        <fullName evidence="5">DELLA protein RGL3-like</fullName>
    </submittedName>
</protein>
<evidence type="ECO:0000256" key="1">
    <source>
        <dbReference type="ARBA" id="ARBA00023015"/>
    </source>
</evidence>